<reference evidence="1" key="1">
    <citation type="submission" date="2020-02" db="EMBL/GenBank/DDBJ databases">
        <authorList>
            <person name="Meier V. D."/>
        </authorList>
    </citation>
    <scope>NUCLEOTIDE SEQUENCE</scope>
    <source>
        <strain evidence="1">AVDCRST_MAG53</strain>
    </source>
</reference>
<proteinExistence type="predicted"/>
<accession>A0A6J4S276</accession>
<dbReference type="AlphaFoldDB" id="A0A6J4S276"/>
<organism evidence="1">
    <name type="scientific">uncultured Solirubrobacteraceae bacterium</name>
    <dbReference type="NCBI Taxonomy" id="1162706"/>
    <lineage>
        <taxon>Bacteria</taxon>
        <taxon>Bacillati</taxon>
        <taxon>Actinomycetota</taxon>
        <taxon>Thermoleophilia</taxon>
        <taxon>Solirubrobacterales</taxon>
        <taxon>Solirubrobacteraceae</taxon>
        <taxon>environmental samples</taxon>
    </lineage>
</organism>
<protein>
    <submittedName>
        <fullName evidence="1">Uncharacterized protein</fullName>
    </submittedName>
</protein>
<sequence length="39" mass="3938">MAVPTTEPVHGLSVEDVLGELAPGIPGVPPIALDTQCGR</sequence>
<dbReference type="EMBL" id="CADCVR010000027">
    <property type="protein sequence ID" value="CAA9483386.1"/>
    <property type="molecule type" value="Genomic_DNA"/>
</dbReference>
<name>A0A6J4S276_9ACTN</name>
<evidence type="ECO:0000313" key="1">
    <source>
        <dbReference type="EMBL" id="CAA9483386.1"/>
    </source>
</evidence>
<gene>
    <name evidence="1" type="ORF">AVDCRST_MAG53-899</name>
</gene>